<dbReference type="Proteomes" id="UP000054560">
    <property type="component" value="Unassembled WGS sequence"/>
</dbReference>
<protein>
    <submittedName>
        <fullName evidence="5">Uncharacterized protein</fullName>
    </submittedName>
</protein>
<proteinExistence type="predicted"/>
<evidence type="ECO:0000313" key="5">
    <source>
        <dbReference type="EMBL" id="KNC70677.1"/>
    </source>
</evidence>
<dbReference type="OrthoDB" id="196858at2759"/>
<dbReference type="AlphaFoldDB" id="A0A0L0F1U6"/>
<dbReference type="Gene3D" id="2.130.10.10">
    <property type="entry name" value="YVTN repeat-like/Quinoprotein amine dehydrogenase"/>
    <property type="match status" value="1"/>
</dbReference>
<dbReference type="EMBL" id="KQ250507">
    <property type="protein sequence ID" value="KNC70677.1"/>
    <property type="molecule type" value="Genomic_DNA"/>
</dbReference>
<evidence type="ECO:0000313" key="6">
    <source>
        <dbReference type="Proteomes" id="UP000054560"/>
    </source>
</evidence>
<dbReference type="InterPro" id="IPR015943">
    <property type="entry name" value="WD40/YVTN_repeat-like_dom_sf"/>
</dbReference>
<evidence type="ECO:0000256" key="1">
    <source>
        <dbReference type="ARBA" id="ARBA00004123"/>
    </source>
</evidence>
<dbReference type="InterPro" id="IPR037850">
    <property type="entry name" value="RBBP5/Swd1"/>
</dbReference>
<feature type="non-terminal residue" evidence="5">
    <location>
        <position position="88"/>
    </location>
</feature>
<keyword evidence="2" id="KW-0853">WD repeat</keyword>
<name>A0A0L0F1U6_9EUKA</name>
<organism evidence="5 6">
    <name type="scientific">Sphaeroforma arctica JP610</name>
    <dbReference type="NCBI Taxonomy" id="667725"/>
    <lineage>
        <taxon>Eukaryota</taxon>
        <taxon>Ichthyosporea</taxon>
        <taxon>Ichthyophonida</taxon>
        <taxon>Sphaeroforma</taxon>
    </lineage>
</organism>
<dbReference type="GO" id="GO:0048188">
    <property type="term" value="C:Set1C/COMPASS complex"/>
    <property type="evidence" value="ECO:0007669"/>
    <property type="project" value="InterPro"/>
</dbReference>
<dbReference type="PANTHER" id="PTHR44040:SF1">
    <property type="entry name" value="RETINOBLASTOMA-BINDING PROTEIN 5"/>
    <property type="match status" value="1"/>
</dbReference>
<accession>A0A0L0F1U6</accession>
<dbReference type="SUPFAM" id="SSF50978">
    <property type="entry name" value="WD40 repeat-like"/>
    <property type="match status" value="1"/>
</dbReference>
<keyword evidence="4" id="KW-0539">Nucleus</keyword>
<evidence type="ECO:0000256" key="3">
    <source>
        <dbReference type="ARBA" id="ARBA00022737"/>
    </source>
</evidence>
<keyword evidence="3" id="KW-0677">Repeat</keyword>
<evidence type="ECO:0000256" key="2">
    <source>
        <dbReference type="ARBA" id="ARBA00022574"/>
    </source>
</evidence>
<dbReference type="eggNOG" id="KOG1273">
    <property type="taxonomic scope" value="Eukaryota"/>
</dbReference>
<reference evidence="5 6" key="1">
    <citation type="submission" date="2011-02" db="EMBL/GenBank/DDBJ databases">
        <title>The Genome Sequence of Sphaeroforma arctica JP610.</title>
        <authorList>
            <consortium name="The Broad Institute Genome Sequencing Platform"/>
            <person name="Russ C."/>
            <person name="Cuomo C."/>
            <person name="Young S.K."/>
            <person name="Zeng Q."/>
            <person name="Gargeya S."/>
            <person name="Alvarado L."/>
            <person name="Berlin A."/>
            <person name="Chapman S.B."/>
            <person name="Chen Z."/>
            <person name="Freedman E."/>
            <person name="Gellesch M."/>
            <person name="Goldberg J."/>
            <person name="Griggs A."/>
            <person name="Gujja S."/>
            <person name="Heilman E."/>
            <person name="Heiman D."/>
            <person name="Howarth C."/>
            <person name="Mehta T."/>
            <person name="Neiman D."/>
            <person name="Pearson M."/>
            <person name="Roberts A."/>
            <person name="Saif S."/>
            <person name="Shea T."/>
            <person name="Shenoy N."/>
            <person name="Sisk P."/>
            <person name="Stolte C."/>
            <person name="Sykes S."/>
            <person name="White J."/>
            <person name="Yandava C."/>
            <person name="Burger G."/>
            <person name="Gray M.W."/>
            <person name="Holland P.W.H."/>
            <person name="King N."/>
            <person name="Lang F.B.F."/>
            <person name="Roger A.J."/>
            <person name="Ruiz-Trillo I."/>
            <person name="Haas B."/>
            <person name="Nusbaum C."/>
            <person name="Birren B."/>
        </authorList>
    </citation>
    <scope>NUCLEOTIDE SEQUENCE [LARGE SCALE GENOMIC DNA]</scope>
    <source>
        <strain evidence="5 6">JP610</strain>
    </source>
</reference>
<dbReference type="RefSeq" id="XP_014144579.1">
    <property type="nucleotide sequence ID" value="XM_014289104.1"/>
</dbReference>
<gene>
    <name evidence="5" type="ORF">SARC_16790</name>
</gene>
<sequence length="88" mass="9984">LFVWEIRTAMIIKQLEGPSTEGVVSLTWHPHVPGMIASVSSAGLCYVWNASVRESWSAYTTGFTELKFNIIYTEREDEFDSEVPITKE</sequence>
<comment type="subcellular location">
    <subcellularLocation>
        <location evidence="1">Nucleus</location>
    </subcellularLocation>
</comment>
<dbReference type="PANTHER" id="PTHR44040">
    <property type="entry name" value="RETINOBLASTOMA-BINDING PROTEIN 5"/>
    <property type="match status" value="1"/>
</dbReference>
<dbReference type="STRING" id="667725.A0A0L0F1U6"/>
<feature type="non-terminal residue" evidence="5">
    <location>
        <position position="1"/>
    </location>
</feature>
<evidence type="ECO:0000256" key="4">
    <source>
        <dbReference type="ARBA" id="ARBA00023242"/>
    </source>
</evidence>
<keyword evidence="6" id="KW-1185">Reference proteome</keyword>
<dbReference type="GeneID" id="25917294"/>
<dbReference type="InterPro" id="IPR036322">
    <property type="entry name" value="WD40_repeat_dom_sf"/>
</dbReference>